<feature type="transmembrane region" description="Helical" evidence="11">
    <location>
        <begin position="480"/>
        <end position="499"/>
    </location>
</feature>
<evidence type="ECO:0000256" key="7">
    <source>
        <dbReference type="ARBA" id="ARBA00023136"/>
    </source>
</evidence>
<proteinExistence type="inferred from homology"/>
<dbReference type="InterPro" id="IPR050321">
    <property type="entry name" value="Glycosyltr_2/OpgH_subfam"/>
</dbReference>
<feature type="domain" description="GH26" evidence="12">
    <location>
        <begin position="1085"/>
        <end position="1369"/>
    </location>
</feature>
<dbReference type="GO" id="GO:0035438">
    <property type="term" value="F:cyclic-di-GMP binding"/>
    <property type="evidence" value="ECO:0007669"/>
    <property type="project" value="InterPro"/>
</dbReference>
<dbReference type="PROSITE" id="PS51764">
    <property type="entry name" value="GH26"/>
    <property type="match status" value="1"/>
</dbReference>
<dbReference type="EMBL" id="BIFS01000001">
    <property type="protein sequence ID" value="GCE17688.1"/>
    <property type="molecule type" value="Genomic_DNA"/>
</dbReference>
<evidence type="ECO:0000256" key="5">
    <source>
        <dbReference type="ARBA" id="ARBA00022801"/>
    </source>
</evidence>
<feature type="compositionally biased region" description="Polar residues" evidence="10">
    <location>
        <begin position="1"/>
        <end position="10"/>
    </location>
</feature>
<dbReference type="Pfam" id="PF13632">
    <property type="entry name" value="Glyco_trans_2_3"/>
    <property type="match status" value="1"/>
</dbReference>
<dbReference type="PANTHER" id="PTHR43867:SF2">
    <property type="entry name" value="CELLULOSE SYNTHASE CATALYTIC SUBUNIT A [UDP-FORMING]"/>
    <property type="match status" value="1"/>
</dbReference>
<dbReference type="InterPro" id="IPR001173">
    <property type="entry name" value="Glyco_trans_2-like"/>
</dbReference>
<feature type="transmembrane region" description="Helical" evidence="11">
    <location>
        <begin position="933"/>
        <end position="955"/>
    </location>
</feature>
<dbReference type="SUPFAM" id="SSF51445">
    <property type="entry name" value="(Trans)glycosidases"/>
    <property type="match status" value="1"/>
</dbReference>
<dbReference type="Pfam" id="PF00535">
    <property type="entry name" value="Glycos_transf_2"/>
    <property type="match status" value="1"/>
</dbReference>
<evidence type="ECO:0000256" key="4">
    <source>
        <dbReference type="ARBA" id="ARBA00022692"/>
    </source>
</evidence>
<feature type="transmembrane region" description="Helical" evidence="11">
    <location>
        <begin position="1007"/>
        <end position="1027"/>
    </location>
</feature>
<evidence type="ECO:0000256" key="11">
    <source>
        <dbReference type="SAM" id="Phobius"/>
    </source>
</evidence>
<dbReference type="Proteomes" id="UP000287188">
    <property type="component" value="Unassembled WGS sequence"/>
</dbReference>
<dbReference type="RefSeq" id="WP_126549335.1">
    <property type="nucleotide sequence ID" value="NZ_BIFS01000001.1"/>
</dbReference>
<feature type="transmembrane region" description="Helical" evidence="11">
    <location>
        <begin position="883"/>
        <end position="900"/>
    </location>
</feature>
<dbReference type="CDD" id="cd06442">
    <property type="entry name" value="DPM1_like"/>
    <property type="match status" value="1"/>
</dbReference>
<feature type="region of interest" description="Disordered" evidence="10">
    <location>
        <begin position="1"/>
        <end position="42"/>
    </location>
</feature>
<dbReference type="OrthoDB" id="154460at2"/>
<evidence type="ECO:0000256" key="1">
    <source>
        <dbReference type="ARBA" id="ARBA00004141"/>
    </source>
</evidence>
<dbReference type="GO" id="GO:0006011">
    <property type="term" value="P:UDP-alpha-D-glucose metabolic process"/>
    <property type="evidence" value="ECO:0007669"/>
    <property type="project" value="InterPro"/>
</dbReference>
<reference evidence="14" key="1">
    <citation type="submission" date="2018-12" db="EMBL/GenBank/DDBJ databases">
        <title>Tengunoibacter tsumagoiensis gen. nov., sp. nov., Dictyobacter kobayashii sp. nov., D. alpinus sp. nov., and D. joshuensis sp. nov. and description of Dictyobacteraceae fam. nov. within the order Ktedonobacterales isolated from Tengu-no-mugimeshi.</title>
        <authorList>
            <person name="Wang C.M."/>
            <person name="Zheng Y."/>
            <person name="Sakai Y."/>
            <person name="Toyoda A."/>
            <person name="Minakuchi Y."/>
            <person name="Abe K."/>
            <person name="Yokota A."/>
            <person name="Yabe S."/>
        </authorList>
    </citation>
    <scope>NUCLEOTIDE SEQUENCE [LARGE SCALE GENOMIC DNA]</scope>
    <source>
        <strain evidence="14">Uno11</strain>
    </source>
</reference>
<dbReference type="GO" id="GO:0005886">
    <property type="term" value="C:plasma membrane"/>
    <property type="evidence" value="ECO:0007669"/>
    <property type="project" value="TreeGrafter"/>
</dbReference>
<keyword evidence="7 11" id="KW-0472">Membrane</keyword>
<accession>A0A402AF00</accession>
<dbReference type="InterPro" id="IPR029044">
    <property type="entry name" value="Nucleotide-diphossugar_trans"/>
</dbReference>
<keyword evidence="5" id="KW-0378">Hydrolase</keyword>
<feature type="transmembrane region" description="Helical" evidence="11">
    <location>
        <begin position="976"/>
        <end position="995"/>
    </location>
</feature>
<evidence type="ECO:0000256" key="9">
    <source>
        <dbReference type="PROSITE-ProRule" id="PRU01100"/>
    </source>
</evidence>
<dbReference type="PRINTS" id="PR01439">
    <property type="entry name" value="CELLSNTHASEA"/>
</dbReference>
<feature type="transmembrane region" description="Helical" evidence="11">
    <location>
        <begin position="1063"/>
        <end position="1083"/>
    </location>
</feature>
<dbReference type="InterPro" id="IPR003919">
    <property type="entry name" value="Cell_synth_A"/>
</dbReference>
<comment type="similarity">
    <text evidence="9">Belongs to the glycosyl hydrolase 26 family.</text>
</comment>
<dbReference type="InterPro" id="IPR022790">
    <property type="entry name" value="GH26_dom"/>
</dbReference>
<feature type="transmembrane region" description="Helical" evidence="11">
    <location>
        <begin position="379"/>
        <end position="399"/>
    </location>
</feature>
<keyword evidence="6 11" id="KW-1133">Transmembrane helix</keyword>
<evidence type="ECO:0000259" key="12">
    <source>
        <dbReference type="PROSITE" id="PS51764"/>
    </source>
</evidence>
<dbReference type="GO" id="GO:0004582">
    <property type="term" value="F:dolichyl-phosphate beta-D-mannosyltransferase activity"/>
    <property type="evidence" value="ECO:0007669"/>
    <property type="project" value="InterPro"/>
</dbReference>
<evidence type="ECO:0000256" key="8">
    <source>
        <dbReference type="ARBA" id="ARBA00023295"/>
    </source>
</evidence>
<dbReference type="GO" id="GO:0004553">
    <property type="term" value="F:hydrolase activity, hydrolyzing O-glycosyl compounds"/>
    <property type="evidence" value="ECO:0007669"/>
    <property type="project" value="InterPro"/>
</dbReference>
<dbReference type="Gene3D" id="3.20.20.80">
    <property type="entry name" value="Glycosidases"/>
    <property type="match status" value="1"/>
</dbReference>
<keyword evidence="3" id="KW-0808">Transferase</keyword>
<comment type="caution">
    <text evidence="13">The sequence shown here is derived from an EMBL/GenBank/DDBJ whole genome shotgun (WGS) entry which is preliminary data.</text>
</comment>
<dbReference type="CDD" id="cd06421">
    <property type="entry name" value="CESA_CelA_like"/>
    <property type="match status" value="1"/>
</dbReference>
<feature type="transmembrane region" description="Helical" evidence="11">
    <location>
        <begin position="352"/>
        <end position="373"/>
    </location>
</feature>
<gene>
    <name evidence="13" type="ORF">KDK_14880</name>
</gene>
<keyword evidence="8" id="KW-0326">Glycosidase</keyword>
<evidence type="ECO:0000256" key="2">
    <source>
        <dbReference type="ARBA" id="ARBA00022676"/>
    </source>
</evidence>
<organism evidence="13 14">
    <name type="scientific">Dictyobacter kobayashii</name>
    <dbReference type="NCBI Taxonomy" id="2014872"/>
    <lineage>
        <taxon>Bacteria</taxon>
        <taxon>Bacillati</taxon>
        <taxon>Chloroflexota</taxon>
        <taxon>Ktedonobacteria</taxon>
        <taxon>Ktedonobacterales</taxon>
        <taxon>Dictyobacteraceae</taxon>
        <taxon>Dictyobacter</taxon>
    </lineage>
</organism>
<feature type="transmembrane region" description="Helical" evidence="11">
    <location>
        <begin position="536"/>
        <end position="557"/>
    </location>
</feature>
<name>A0A402AF00_9CHLR</name>
<evidence type="ECO:0000256" key="6">
    <source>
        <dbReference type="ARBA" id="ARBA00022989"/>
    </source>
</evidence>
<keyword evidence="14" id="KW-1185">Reference proteome</keyword>
<evidence type="ECO:0000313" key="13">
    <source>
        <dbReference type="EMBL" id="GCE17688.1"/>
    </source>
</evidence>
<protein>
    <recommendedName>
        <fullName evidence="12">GH26 domain-containing protein</fullName>
    </recommendedName>
</protein>
<evidence type="ECO:0000313" key="14">
    <source>
        <dbReference type="Proteomes" id="UP000287188"/>
    </source>
</evidence>
<comment type="subcellular location">
    <subcellularLocation>
        <location evidence="1">Membrane</location>
        <topology evidence="1">Multi-pass membrane protein</topology>
    </subcellularLocation>
</comment>
<dbReference type="InterPro" id="IPR017853">
    <property type="entry name" value="GH"/>
</dbReference>
<feature type="transmembrane region" description="Helical" evidence="11">
    <location>
        <begin position="563"/>
        <end position="585"/>
    </location>
</feature>
<dbReference type="GO" id="GO:0016759">
    <property type="term" value="F:cellulose synthase activity"/>
    <property type="evidence" value="ECO:0007669"/>
    <property type="project" value="InterPro"/>
</dbReference>
<dbReference type="SUPFAM" id="SSF53448">
    <property type="entry name" value="Nucleotide-diphospho-sugar transferases"/>
    <property type="match status" value="2"/>
</dbReference>
<evidence type="ECO:0000256" key="10">
    <source>
        <dbReference type="SAM" id="MobiDB-lite"/>
    </source>
</evidence>
<keyword evidence="4 11" id="KW-0812">Transmembrane</keyword>
<sequence length="1380" mass="152681">MLKNPFPSSRKTPDKGGKSTPQPAQDVPQHSRAAQQTSAEAVDQIDSTIIKPSYVSSPEINPFEATQKLLALTTSTPEAYSIDRVRTSLLTSEPDFAFDQDVIKPVAYDLSVVTPTRNERDNVVPLLQILKSSLAGVRVEVIFVDDSDDETPEVVKEAAQTLDSPFFQVRLEHRVKGPERAGGLATAVDLGLHVAQARYVAVIDADLQHPPAQLRVFYDEAVKQDVDLVLASRYIKGGSPGGLDGPSRLFFSVGLKWVAKILFPTQLAGVSDPLGGFFLLKRSLLNGVTLRPIGYKILLEIMVRCQWDSLVEVPYHFQQREHGESKADFQQGVRALQHMGRLLKEVPAAGRIWKLLAVILLNALAFVGMALLYPYATSIWNPLSTFIFVALALINLGLLNRFIFPARLEKDDQHDINSLVSVDQELTSVMPAVTAATLQSRVETQLERLAHQQTVKSASMPVTPGHIVTRKASRSNKLRTLLVPLLVLVTLGWIGYMALGLMSYALPNAWVIIAALFFGLGISLTSAHKKVNYHQIITMLLAIAVGISFMDYVSWRFEVTNWAGWWIAVPLLFAETLGAIHTVGLQFTLWPRAQLTLQRTEDPTRYPIFVFIPTVNEGVAILRPTLKGILAARDRYLEKYPHGEVNIVLCNDGYVAKAPDWQATEELAREMGVICITRTQPGGAKAGNIEHARQQLKATGNALMIIFDADQVAKEDFLLKTIPSFADPRVGWVQTGQYYRNLENPVTRWADDQQAMFYNLLCPGKATWNAAFICGTNVVIRARALDEIGGLPQDSVTEDFAASIALHTRWKSIYLTDVLATGLGPMDMPAYLKQQRRWAIGTLGVMREHWRDILLPKKGGLSLGQRIQYFLACTHYLCGVRDLIYLVCPLLFIFTSIPAVRGSTLDAFLWHFLPYFLSSAAVLWYAGRGITGLRGIIIGFGCFPVLLESLAAVIFKRKVGFTVTSKKRGTKSSGSHLWIYVAFVVAGIAAIGYALHSNVQQRVSLLISVLWVIYALAMLSSFLWLCYSDWHSQKSEQKASANVTNESYEYPTRVPQRMHGIRSAWNTALAFALAALIFISSVIHSDGAAATAFPISLNQGHPPYLGVSLPVSLLKQRPAQLEQKLGTQLGVVGRTQEINDQFDRPWADQLAAHHSTPWITLQFGSFQANGLPANNASLLSIANGLHDDALKRWAQQIRAYDKPVYITILLHVDRNWSLSSAVANGGIPQDAPRAWTHVQTIFQQQGAANVSWVWSPADPAHDQPYAPPASSTDAVLLSMISYPKTKWTDPQHAIDAVVQRYPDKPIMFEVSAAGTVQQKAAWLQKVGMAVEHTHDIYALIYHDASPALKSTVQENNRWSMLSDPASTQVMQQIAAQLGQR</sequence>
<dbReference type="InterPro" id="IPR039528">
    <property type="entry name" value="DPM1-like"/>
</dbReference>
<keyword evidence="2" id="KW-0328">Glycosyltransferase</keyword>
<evidence type="ECO:0000256" key="3">
    <source>
        <dbReference type="ARBA" id="ARBA00022679"/>
    </source>
</evidence>
<feature type="transmembrane region" description="Helical" evidence="11">
    <location>
        <begin position="505"/>
        <end position="524"/>
    </location>
</feature>
<comment type="caution">
    <text evidence="9">Lacks conserved residue(s) required for the propagation of feature annotation.</text>
</comment>
<dbReference type="PANTHER" id="PTHR43867">
    <property type="entry name" value="CELLULOSE SYNTHASE CATALYTIC SUBUNIT A [UDP-FORMING]"/>
    <property type="match status" value="1"/>
</dbReference>
<dbReference type="Gene3D" id="3.90.550.10">
    <property type="entry name" value="Spore Coat Polysaccharide Biosynthesis Protein SpsA, Chain A"/>
    <property type="match status" value="2"/>
</dbReference>